<dbReference type="Pfam" id="PF20710">
    <property type="entry name" value="DUF6824"/>
    <property type="match status" value="1"/>
</dbReference>
<dbReference type="AlphaFoldDB" id="A0A1E7EW84"/>
<keyword evidence="3" id="KW-1185">Reference proteome</keyword>
<evidence type="ECO:0000259" key="1">
    <source>
        <dbReference type="Pfam" id="PF20710"/>
    </source>
</evidence>
<protein>
    <recommendedName>
        <fullName evidence="1">DUF6824 domain-containing protein</fullName>
    </recommendedName>
</protein>
<dbReference type="KEGG" id="fcy:FRACYDRAFT_247740"/>
<organism evidence="2 3">
    <name type="scientific">Fragilariopsis cylindrus CCMP1102</name>
    <dbReference type="NCBI Taxonomy" id="635003"/>
    <lineage>
        <taxon>Eukaryota</taxon>
        <taxon>Sar</taxon>
        <taxon>Stramenopiles</taxon>
        <taxon>Ochrophyta</taxon>
        <taxon>Bacillariophyta</taxon>
        <taxon>Bacillariophyceae</taxon>
        <taxon>Bacillariophycidae</taxon>
        <taxon>Bacillariales</taxon>
        <taxon>Bacillariaceae</taxon>
        <taxon>Fragilariopsis</taxon>
    </lineage>
</organism>
<evidence type="ECO:0000313" key="2">
    <source>
        <dbReference type="EMBL" id="OEU10126.1"/>
    </source>
</evidence>
<evidence type="ECO:0000313" key="3">
    <source>
        <dbReference type="Proteomes" id="UP000095751"/>
    </source>
</evidence>
<dbReference type="Proteomes" id="UP000095751">
    <property type="component" value="Unassembled WGS sequence"/>
</dbReference>
<dbReference type="InterPro" id="IPR036865">
    <property type="entry name" value="CRAL-TRIO_dom_sf"/>
</dbReference>
<name>A0A1E7EW84_9STRA</name>
<dbReference type="Gene3D" id="3.40.525.10">
    <property type="entry name" value="CRAL-TRIO lipid binding domain"/>
    <property type="match status" value="1"/>
</dbReference>
<gene>
    <name evidence="2" type="ORF">FRACYDRAFT_247740</name>
</gene>
<proteinExistence type="predicted"/>
<dbReference type="InParanoid" id="A0A1E7EW84"/>
<dbReference type="EMBL" id="KV784373">
    <property type="protein sequence ID" value="OEU10126.1"/>
    <property type="molecule type" value="Genomic_DNA"/>
</dbReference>
<accession>A0A1E7EW84</accession>
<dbReference type="InterPro" id="IPR049227">
    <property type="entry name" value="DUF6824"/>
</dbReference>
<feature type="domain" description="DUF6824" evidence="1">
    <location>
        <begin position="338"/>
        <end position="422"/>
    </location>
</feature>
<reference evidence="2 3" key="1">
    <citation type="submission" date="2016-09" db="EMBL/GenBank/DDBJ databases">
        <title>Extensive genetic diversity and differential bi-allelic expression allows diatom success in the polar Southern Ocean.</title>
        <authorList>
            <consortium name="DOE Joint Genome Institute"/>
            <person name="Mock T."/>
            <person name="Otillar R.P."/>
            <person name="Strauss J."/>
            <person name="Dupont C."/>
            <person name="Frickenhaus S."/>
            <person name="Maumus F."/>
            <person name="Mcmullan M."/>
            <person name="Sanges R."/>
            <person name="Schmutz J."/>
            <person name="Toseland A."/>
            <person name="Valas R."/>
            <person name="Veluchamy A."/>
            <person name="Ward B.J."/>
            <person name="Allen A."/>
            <person name="Barry K."/>
            <person name="Falciatore A."/>
            <person name="Ferrante M."/>
            <person name="Fortunato A.E."/>
            <person name="Gloeckner G."/>
            <person name="Gruber A."/>
            <person name="Hipkin R."/>
            <person name="Janech M."/>
            <person name="Kroth P."/>
            <person name="Leese F."/>
            <person name="Lindquist E."/>
            <person name="Lyon B.R."/>
            <person name="Martin J."/>
            <person name="Mayer C."/>
            <person name="Parker M."/>
            <person name="Quesneville H."/>
            <person name="Raymond J."/>
            <person name="Uhlig C."/>
            <person name="Valentin K.U."/>
            <person name="Worden A.Z."/>
            <person name="Armbrust E.V."/>
            <person name="Bowler C."/>
            <person name="Green B."/>
            <person name="Moulton V."/>
            <person name="Van Oosterhout C."/>
            <person name="Grigoriev I."/>
        </authorList>
    </citation>
    <scope>NUCLEOTIDE SEQUENCE [LARGE SCALE GENOMIC DNA]</scope>
    <source>
        <strain evidence="2 3">CCMP1102</strain>
    </source>
</reference>
<dbReference type="OrthoDB" id="42195at2759"/>
<sequence length="463" mass="54141">MPEHTPDPDTVENFLSNAMLTLSVKDRNETTEEIHGVRCLAPNETPELLEKSLSEMYVALECIPRSEKVAYCKSQELFPHTTFAMDRDFRLRFLRCELFDAPKAAIRLVKYMDFILEIFGQDRIELLERPIFLKDLEREEETNNFLKSGHFQLLDYRDRSGRRVGVVFLTNEMMSYNVYARLRVFTYIWLVASVDVESQRKGIIGVSMPMSSDDNSFSPAMPSKEDINLQYKFYAAIPMRICTLHSCFPPDTFFYSYWELVALAVGEKNKRRLKFNMGRPMDMKYDLMSYGIPPDLLPSTESGNIKLKNHLQWIQARKLIDEKRYTQESIVECPALNDVVFKKAGKSWRLHPGDVYFRGLIESKHKEHLMCNQTEKRDLVWSIVKEIDSRNGKFLAWDKMGWWYEVKERSEIRKKVAIALRNFNTQHKSARQKRQICEISTSVFDSNGKKIKQRHCGGCVPGR</sequence>